<name>A0ABY7UUD0_9RHOB</name>
<protein>
    <submittedName>
        <fullName evidence="3">YncE family protein</fullName>
    </submittedName>
</protein>
<dbReference type="RefSeq" id="WP_273744044.1">
    <property type="nucleotide sequence ID" value="NZ_CP117466.1"/>
</dbReference>
<dbReference type="EMBL" id="CP117466">
    <property type="protein sequence ID" value="WDA13549.1"/>
    <property type="molecule type" value="Genomic_DNA"/>
</dbReference>
<dbReference type="PANTHER" id="PTHR47197:SF3">
    <property type="entry name" value="DIHYDRO-HEME D1 DEHYDROGENASE"/>
    <property type="match status" value="1"/>
</dbReference>
<dbReference type="Proteomes" id="UP001216899">
    <property type="component" value="Chromosome"/>
</dbReference>
<dbReference type="SUPFAM" id="SSF50974">
    <property type="entry name" value="Nitrous oxide reductase, N-terminal domain"/>
    <property type="match status" value="1"/>
</dbReference>
<gene>
    <name evidence="3" type="ORF">PRL19_04670</name>
</gene>
<dbReference type="InterPro" id="IPR011964">
    <property type="entry name" value="YVTN_b-propeller_repeat"/>
</dbReference>
<accession>A0ABY7UUD0</accession>
<dbReference type="InterPro" id="IPR051200">
    <property type="entry name" value="Host-pathogen_enzymatic-act"/>
</dbReference>
<reference evidence="3 4" key="1">
    <citation type="submission" date="2023-02" db="EMBL/GenBank/DDBJ databases">
        <title>Whole genome sequenc of Paracoccus marcusii MBLB0836.</title>
        <authorList>
            <person name="Seo M.-J."/>
            <person name="Cho E.-S."/>
            <person name="Hwang C.Y."/>
        </authorList>
    </citation>
    <scope>NUCLEOTIDE SEQUENCE [LARGE SCALE GENOMIC DNA]</scope>
    <source>
        <strain evidence="3 4">MBLB0836</strain>
    </source>
</reference>
<evidence type="ECO:0000259" key="2">
    <source>
        <dbReference type="Pfam" id="PF21783"/>
    </source>
</evidence>
<dbReference type="Pfam" id="PF21783">
    <property type="entry name" value="YNCE"/>
    <property type="match status" value="1"/>
</dbReference>
<sequence length="294" mass="29829">MAGDLAFVTSQNADALSVIDLGTGAIIATADIPDAPAPVAYDPQVGRVYVIAADSGRLHVLDEDALPLAHRDLGAGAFGLAAAGDGGVFVTDWYGARLTRLDADLQPVWSAPTGDAPAGVATDGMGLVATADRDSDQVSIFDAGTGALLHRVATAGAHPFGVTFHDGQLFSADVQGDVVSVIDPVAGLLTGQVPTGSHPYAVAFAGGRGFVTDQYDGTVTVFDAATLDPVTTVTMGDYPEGIATLPDGSGVAVANWDSDTLTILDAKTLVVTHSIDVPSGPRAFGSFTGRQAPR</sequence>
<keyword evidence="4" id="KW-1185">Reference proteome</keyword>
<feature type="domain" description="YNCE-like beta-propeller" evidence="2">
    <location>
        <begin position="184"/>
        <end position="274"/>
    </location>
</feature>
<organism evidence="3 4">
    <name type="scientific">Paracoccus marcusii</name>
    <dbReference type="NCBI Taxonomy" id="59779"/>
    <lineage>
        <taxon>Bacteria</taxon>
        <taxon>Pseudomonadati</taxon>
        <taxon>Pseudomonadota</taxon>
        <taxon>Alphaproteobacteria</taxon>
        <taxon>Rhodobacterales</taxon>
        <taxon>Paracoccaceae</taxon>
        <taxon>Paracoccus</taxon>
    </lineage>
</organism>
<dbReference type="InterPro" id="IPR048433">
    <property type="entry name" value="YNCE-like_beta-prop"/>
</dbReference>
<evidence type="ECO:0000313" key="4">
    <source>
        <dbReference type="Proteomes" id="UP001216899"/>
    </source>
</evidence>
<dbReference type="InterPro" id="IPR011045">
    <property type="entry name" value="N2O_reductase_N"/>
</dbReference>
<proteinExistence type="predicted"/>
<keyword evidence="1" id="KW-0732">Signal</keyword>
<evidence type="ECO:0000313" key="3">
    <source>
        <dbReference type="EMBL" id="WDA13549.1"/>
    </source>
</evidence>
<dbReference type="NCBIfam" id="TIGR02276">
    <property type="entry name" value="beta_rpt_yvtn"/>
    <property type="match status" value="2"/>
</dbReference>
<dbReference type="Gene3D" id="2.130.10.10">
    <property type="entry name" value="YVTN repeat-like/Quinoprotein amine dehydrogenase"/>
    <property type="match status" value="2"/>
</dbReference>
<dbReference type="PANTHER" id="PTHR47197">
    <property type="entry name" value="PROTEIN NIRF"/>
    <property type="match status" value="1"/>
</dbReference>
<dbReference type="InterPro" id="IPR015943">
    <property type="entry name" value="WD40/YVTN_repeat-like_dom_sf"/>
</dbReference>
<evidence type="ECO:0000256" key="1">
    <source>
        <dbReference type="ARBA" id="ARBA00022729"/>
    </source>
</evidence>